<accession>A0ABC8T343</accession>
<organism evidence="1 2">
    <name type="scientific">Ilex paraguariensis</name>
    <name type="common">yerba mate</name>
    <dbReference type="NCBI Taxonomy" id="185542"/>
    <lineage>
        <taxon>Eukaryota</taxon>
        <taxon>Viridiplantae</taxon>
        <taxon>Streptophyta</taxon>
        <taxon>Embryophyta</taxon>
        <taxon>Tracheophyta</taxon>
        <taxon>Spermatophyta</taxon>
        <taxon>Magnoliopsida</taxon>
        <taxon>eudicotyledons</taxon>
        <taxon>Gunneridae</taxon>
        <taxon>Pentapetalae</taxon>
        <taxon>asterids</taxon>
        <taxon>campanulids</taxon>
        <taxon>Aquifoliales</taxon>
        <taxon>Aquifoliaceae</taxon>
        <taxon>Ilex</taxon>
    </lineage>
</organism>
<comment type="caution">
    <text evidence="1">The sequence shown here is derived from an EMBL/GenBank/DDBJ whole genome shotgun (WGS) entry which is preliminary data.</text>
</comment>
<sequence length="141" mass="15992">MRCSLCEGDEEHRKEDEWDSQRAIITGASRNACGLAEAEAEAEAQRHPAIKACEIGTSLLQAKGVRPRAPENGRWGGKEFLQALGVEWCGSAELRALWITWIPPINGWLKLNWMGHLRVVEEDRGERLRLWRATEMIRKAC</sequence>
<dbReference type="AlphaFoldDB" id="A0ABC8T343"/>
<protein>
    <submittedName>
        <fullName evidence="1">Uncharacterized protein</fullName>
    </submittedName>
</protein>
<keyword evidence="2" id="KW-1185">Reference proteome</keyword>
<proteinExistence type="predicted"/>
<reference evidence="1 2" key="1">
    <citation type="submission" date="2024-02" db="EMBL/GenBank/DDBJ databases">
        <authorList>
            <person name="Vignale AGUSTIN F."/>
            <person name="Sosa J E."/>
            <person name="Modenutti C."/>
        </authorList>
    </citation>
    <scope>NUCLEOTIDE SEQUENCE [LARGE SCALE GENOMIC DNA]</scope>
</reference>
<dbReference type="EMBL" id="CAUOFW020004092">
    <property type="protein sequence ID" value="CAK9163790.1"/>
    <property type="molecule type" value="Genomic_DNA"/>
</dbReference>
<gene>
    <name evidence="1" type="ORF">ILEXP_LOCUS32851</name>
</gene>
<name>A0ABC8T343_9AQUA</name>
<evidence type="ECO:0000313" key="1">
    <source>
        <dbReference type="EMBL" id="CAK9163790.1"/>
    </source>
</evidence>
<evidence type="ECO:0000313" key="2">
    <source>
        <dbReference type="Proteomes" id="UP001642360"/>
    </source>
</evidence>
<dbReference type="Proteomes" id="UP001642360">
    <property type="component" value="Unassembled WGS sequence"/>
</dbReference>